<keyword evidence="3" id="KW-1185">Reference proteome</keyword>
<sequence length="253" mass="28094">MHPTTSTLVLCSRVILQADQCSPRPMHRRCDVRWETVAVMQAAHLHGAPAHRLPAAARNAACAPRLLAASTARAFSLRATWQFHTECTPPQMRQQTAQPLARVLAHPFPLSHSHRRWPAPMLRRSRTLAHRTANPDSNEYNSQGEQQDQSDNPEEEETLLGRDTRDGDGEAQAQKQARSHSRVLSRSRSGKEAYDDYKCNLRDRKANSQKYLILTRPDHGAAAAAHDDNDPQFSALGDVDAGPHTLSGVVAEI</sequence>
<evidence type="ECO:0000313" key="3">
    <source>
        <dbReference type="Proteomes" id="UP000053558"/>
    </source>
</evidence>
<feature type="region of interest" description="Disordered" evidence="1">
    <location>
        <begin position="131"/>
        <end position="192"/>
    </location>
</feature>
<dbReference type="RefSeq" id="XP_007770740.1">
    <property type="nucleotide sequence ID" value="XM_007772550.1"/>
</dbReference>
<dbReference type="KEGG" id="cput:CONPUDRAFT_166841"/>
<proteinExistence type="predicted"/>
<organism evidence="2 3">
    <name type="scientific">Coniophora puteana (strain RWD-64-598)</name>
    <name type="common">Brown rot fungus</name>
    <dbReference type="NCBI Taxonomy" id="741705"/>
    <lineage>
        <taxon>Eukaryota</taxon>
        <taxon>Fungi</taxon>
        <taxon>Dikarya</taxon>
        <taxon>Basidiomycota</taxon>
        <taxon>Agaricomycotina</taxon>
        <taxon>Agaricomycetes</taxon>
        <taxon>Agaricomycetidae</taxon>
        <taxon>Boletales</taxon>
        <taxon>Coniophorineae</taxon>
        <taxon>Coniophoraceae</taxon>
        <taxon>Coniophora</taxon>
    </lineage>
</organism>
<dbReference type="AlphaFoldDB" id="A0A5M3MIR6"/>
<name>A0A5M3MIR6_CONPW</name>
<accession>A0A5M3MIR6</accession>
<protein>
    <submittedName>
        <fullName evidence="2">Uncharacterized protein</fullName>
    </submittedName>
</protein>
<feature type="compositionally biased region" description="Polar residues" evidence="1">
    <location>
        <begin position="134"/>
        <end position="150"/>
    </location>
</feature>
<dbReference type="Proteomes" id="UP000053558">
    <property type="component" value="Unassembled WGS sequence"/>
</dbReference>
<feature type="region of interest" description="Disordered" evidence="1">
    <location>
        <begin position="222"/>
        <end position="241"/>
    </location>
</feature>
<feature type="compositionally biased region" description="Basic and acidic residues" evidence="1">
    <location>
        <begin position="159"/>
        <end position="168"/>
    </location>
</feature>
<dbReference type="EMBL" id="JH711581">
    <property type="protein sequence ID" value="EIW79003.1"/>
    <property type="molecule type" value="Genomic_DNA"/>
</dbReference>
<dbReference type="GeneID" id="19205656"/>
<comment type="caution">
    <text evidence="2">The sequence shown here is derived from an EMBL/GenBank/DDBJ whole genome shotgun (WGS) entry which is preliminary data.</text>
</comment>
<evidence type="ECO:0000313" key="2">
    <source>
        <dbReference type="EMBL" id="EIW79003.1"/>
    </source>
</evidence>
<gene>
    <name evidence="2" type="ORF">CONPUDRAFT_166841</name>
</gene>
<reference evidence="3" key="1">
    <citation type="journal article" date="2012" name="Science">
        <title>The Paleozoic origin of enzymatic lignin decomposition reconstructed from 31 fungal genomes.</title>
        <authorList>
            <person name="Floudas D."/>
            <person name="Binder M."/>
            <person name="Riley R."/>
            <person name="Barry K."/>
            <person name="Blanchette R.A."/>
            <person name="Henrissat B."/>
            <person name="Martinez A.T."/>
            <person name="Otillar R."/>
            <person name="Spatafora J.W."/>
            <person name="Yadav J.S."/>
            <person name="Aerts A."/>
            <person name="Benoit I."/>
            <person name="Boyd A."/>
            <person name="Carlson A."/>
            <person name="Copeland A."/>
            <person name="Coutinho P.M."/>
            <person name="de Vries R.P."/>
            <person name="Ferreira P."/>
            <person name="Findley K."/>
            <person name="Foster B."/>
            <person name="Gaskell J."/>
            <person name="Glotzer D."/>
            <person name="Gorecki P."/>
            <person name="Heitman J."/>
            <person name="Hesse C."/>
            <person name="Hori C."/>
            <person name="Igarashi K."/>
            <person name="Jurgens J.A."/>
            <person name="Kallen N."/>
            <person name="Kersten P."/>
            <person name="Kohler A."/>
            <person name="Kuees U."/>
            <person name="Kumar T.K.A."/>
            <person name="Kuo A."/>
            <person name="LaButti K."/>
            <person name="Larrondo L.F."/>
            <person name="Lindquist E."/>
            <person name="Ling A."/>
            <person name="Lombard V."/>
            <person name="Lucas S."/>
            <person name="Lundell T."/>
            <person name="Martin R."/>
            <person name="McLaughlin D.J."/>
            <person name="Morgenstern I."/>
            <person name="Morin E."/>
            <person name="Murat C."/>
            <person name="Nagy L.G."/>
            <person name="Nolan M."/>
            <person name="Ohm R.A."/>
            <person name="Patyshakuliyeva A."/>
            <person name="Rokas A."/>
            <person name="Ruiz-Duenas F.J."/>
            <person name="Sabat G."/>
            <person name="Salamov A."/>
            <person name="Samejima M."/>
            <person name="Schmutz J."/>
            <person name="Slot J.C."/>
            <person name="St John F."/>
            <person name="Stenlid J."/>
            <person name="Sun H."/>
            <person name="Sun S."/>
            <person name="Syed K."/>
            <person name="Tsang A."/>
            <person name="Wiebenga A."/>
            <person name="Young D."/>
            <person name="Pisabarro A."/>
            <person name="Eastwood D.C."/>
            <person name="Martin F."/>
            <person name="Cullen D."/>
            <person name="Grigoriev I.V."/>
            <person name="Hibbett D.S."/>
        </authorList>
    </citation>
    <scope>NUCLEOTIDE SEQUENCE [LARGE SCALE GENOMIC DNA]</scope>
    <source>
        <strain evidence="3">RWD-64-598 SS2</strain>
    </source>
</reference>
<evidence type="ECO:0000256" key="1">
    <source>
        <dbReference type="SAM" id="MobiDB-lite"/>
    </source>
</evidence>